<dbReference type="Proteomes" id="UP001597417">
    <property type="component" value="Unassembled WGS sequence"/>
</dbReference>
<sequence length="599" mass="63164">MTDAERTEVLEPVTEILEPVTEAMPAVEPVTETVPAVGAADARPGPPWRRIAGSVLGVFVALYSVDLLVSQGDVPRGVTVAGVDVGGLKRSAAEDRLRAAVEPRLTRPVPVRAGDVDATLDPTWAGLRPDWESTMDQAGAQPLNPFTRIASFFTTRESALITHADQAQVSNALANLRARVDRQPVEGTIRFDGASPVAVEPKPGQLLDLTGATKAVLDNWSAGTAVVLPVTPAPVKVTSEAVHAALEKFAKPAVSAPVVIRGDGADAHLDPKAIAAALRFEPSDSALVMKVDNGKIVDAAKGQLKPTEQEGKDAEIVFSGGQPSVTPSVDGKTVDWDPTLQPLPDVLTRGERRELTAKYHNAPAKLTTDQAKGLGITQVIGEFSTGGFAADSGVNIRKVAEKVNGAVVKPGETFSLNGYTGPRGAAQGYVDAGVIENGAPARAIGGGISQFATTLYNAAYFAGLKDAGHKEHSYYISRYPAAREATVFENPDGSSVIDLKFTNDAPTGVVIQTIWTPSSITVRMWGTKRYDVESVPGPRTDPVQATERPGPPENCHASAGAPGFTTTDTRVLKEPGTGREIRRETRTVHYDPSPKIACP</sequence>
<dbReference type="Pfam" id="PF12229">
    <property type="entry name" value="PG_binding_4"/>
    <property type="match status" value="1"/>
</dbReference>
<dbReference type="InterPro" id="IPR007391">
    <property type="entry name" value="Vancomycin_resist_VanW"/>
</dbReference>
<evidence type="ECO:0000259" key="2">
    <source>
        <dbReference type="Pfam" id="PF12229"/>
    </source>
</evidence>
<dbReference type="InterPro" id="IPR052913">
    <property type="entry name" value="Glycopeptide_resist_protein"/>
</dbReference>
<dbReference type="Pfam" id="PF04294">
    <property type="entry name" value="VanW"/>
    <property type="match status" value="1"/>
</dbReference>
<evidence type="ECO:0000313" key="3">
    <source>
        <dbReference type="EMBL" id="MFD2419558.1"/>
    </source>
</evidence>
<keyword evidence="4" id="KW-1185">Reference proteome</keyword>
<dbReference type="InterPro" id="IPR022029">
    <property type="entry name" value="YoaR-like_PG-bd"/>
</dbReference>
<protein>
    <submittedName>
        <fullName evidence="3">VanW family protein</fullName>
    </submittedName>
</protein>
<feature type="compositionally biased region" description="Basic and acidic residues" evidence="1">
    <location>
        <begin position="570"/>
        <end position="589"/>
    </location>
</feature>
<evidence type="ECO:0000256" key="1">
    <source>
        <dbReference type="SAM" id="MobiDB-lite"/>
    </source>
</evidence>
<accession>A0ABW5FWY9</accession>
<feature type="domain" description="YoaR-like putative peptidoglycan binding" evidence="2">
    <location>
        <begin position="280"/>
        <end position="354"/>
    </location>
</feature>
<organism evidence="3 4">
    <name type="scientific">Amycolatopsis pigmentata</name>
    <dbReference type="NCBI Taxonomy" id="450801"/>
    <lineage>
        <taxon>Bacteria</taxon>
        <taxon>Bacillati</taxon>
        <taxon>Actinomycetota</taxon>
        <taxon>Actinomycetes</taxon>
        <taxon>Pseudonocardiales</taxon>
        <taxon>Pseudonocardiaceae</taxon>
        <taxon>Amycolatopsis</taxon>
    </lineage>
</organism>
<gene>
    <name evidence="3" type="ORF">ACFSXZ_24830</name>
</gene>
<feature type="region of interest" description="Disordered" evidence="1">
    <location>
        <begin position="533"/>
        <end position="599"/>
    </location>
</feature>
<dbReference type="RefSeq" id="WP_378267537.1">
    <property type="nucleotide sequence ID" value="NZ_JBHUKR010000011.1"/>
</dbReference>
<dbReference type="PANTHER" id="PTHR35788">
    <property type="entry name" value="EXPORTED PROTEIN-RELATED"/>
    <property type="match status" value="1"/>
</dbReference>
<reference evidence="4" key="1">
    <citation type="journal article" date="2019" name="Int. J. Syst. Evol. Microbiol.">
        <title>The Global Catalogue of Microorganisms (GCM) 10K type strain sequencing project: providing services to taxonomists for standard genome sequencing and annotation.</title>
        <authorList>
            <consortium name="The Broad Institute Genomics Platform"/>
            <consortium name="The Broad Institute Genome Sequencing Center for Infectious Disease"/>
            <person name="Wu L."/>
            <person name="Ma J."/>
        </authorList>
    </citation>
    <scope>NUCLEOTIDE SEQUENCE [LARGE SCALE GENOMIC DNA]</scope>
    <source>
        <strain evidence="4">CGMCC 4.7645</strain>
    </source>
</reference>
<comment type="caution">
    <text evidence="3">The sequence shown here is derived from an EMBL/GenBank/DDBJ whole genome shotgun (WGS) entry which is preliminary data.</text>
</comment>
<dbReference type="EMBL" id="JBHUKR010000011">
    <property type="protein sequence ID" value="MFD2419558.1"/>
    <property type="molecule type" value="Genomic_DNA"/>
</dbReference>
<dbReference type="PANTHER" id="PTHR35788:SF1">
    <property type="entry name" value="EXPORTED PROTEIN"/>
    <property type="match status" value="1"/>
</dbReference>
<evidence type="ECO:0000313" key="4">
    <source>
        <dbReference type="Proteomes" id="UP001597417"/>
    </source>
</evidence>
<name>A0ABW5FWY9_9PSEU</name>
<proteinExistence type="predicted"/>